<dbReference type="InterPro" id="IPR006680">
    <property type="entry name" value="Amidohydro-rel"/>
</dbReference>
<sequence length="286" mass="32122">MRVVDSHVHIYPPEVISDWEKIGEKEPYFNVLVRGKVHKWATVEDLIAQMDSDGISQSLIFGFAFSDLALCRLCNDYVISAVKRYPDRLKGLAVVPPLVRGAISEIERCRQNGLIGVGELFPEGQDFDLADARETWRLVGACHEMGMFLLVHTAEPVGHDYPGKGNVGPKEAAAFCLNHPEITVIFAHFGGGLWMYELMPEMRLALSNAYYDTAAAPFLYEPQIFKAIEASGLAYKFLYGSDYPILSLNRYKKLFKGIDIGNSVLKSIFSDNFEHVYQDDGLSMKR</sequence>
<dbReference type="PANTHER" id="PTHR21240:SF28">
    <property type="entry name" value="ISO-OROTATE DECARBOXYLASE (EUROFUNG)"/>
    <property type="match status" value="1"/>
</dbReference>
<keyword evidence="4" id="KW-1185">Reference proteome</keyword>
<dbReference type="InterPro" id="IPR032465">
    <property type="entry name" value="ACMSD"/>
</dbReference>
<proteinExistence type="predicted"/>
<dbReference type="InterPro" id="IPR032466">
    <property type="entry name" value="Metal_Hydrolase"/>
</dbReference>
<dbReference type="Proteomes" id="UP000185093">
    <property type="component" value="Unassembled WGS sequence"/>
</dbReference>
<protein>
    <recommendedName>
        <fullName evidence="2">Amidohydrolase-related domain-containing protein</fullName>
    </recommendedName>
</protein>
<dbReference type="Gene3D" id="3.20.20.140">
    <property type="entry name" value="Metal-dependent hydrolases"/>
    <property type="match status" value="1"/>
</dbReference>
<evidence type="ECO:0000313" key="4">
    <source>
        <dbReference type="Proteomes" id="UP000185093"/>
    </source>
</evidence>
<dbReference type="SUPFAM" id="SSF51556">
    <property type="entry name" value="Metallo-dependent hydrolases"/>
    <property type="match status" value="1"/>
</dbReference>
<dbReference type="EMBL" id="FSQZ01000001">
    <property type="protein sequence ID" value="SIN66319.1"/>
    <property type="molecule type" value="Genomic_DNA"/>
</dbReference>
<evidence type="ECO:0000256" key="1">
    <source>
        <dbReference type="ARBA" id="ARBA00023239"/>
    </source>
</evidence>
<dbReference type="RefSeq" id="WP_074199411.1">
    <property type="nucleotide sequence ID" value="NZ_FSQZ01000001.1"/>
</dbReference>
<organism evidence="3 4">
    <name type="scientific">Acetomicrobium flavidum</name>
    <dbReference type="NCBI Taxonomy" id="49896"/>
    <lineage>
        <taxon>Bacteria</taxon>
        <taxon>Thermotogati</taxon>
        <taxon>Synergistota</taxon>
        <taxon>Synergistia</taxon>
        <taxon>Synergistales</taxon>
        <taxon>Acetomicrobiaceae</taxon>
        <taxon>Acetomicrobium</taxon>
    </lineage>
</organism>
<reference evidence="3 4" key="1">
    <citation type="submission" date="2016-11" db="EMBL/GenBank/DDBJ databases">
        <authorList>
            <person name="Varghese N."/>
            <person name="Submissions S."/>
        </authorList>
    </citation>
    <scope>NUCLEOTIDE SEQUENCE [LARGE SCALE GENOMIC DNA]</scope>
    <source>
        <strain evidence="3 4">DSM 20664</strain>
    </source>
</reference>
<accession>A0ABY1JCN2</accession>
<dbReference type="Pfam" id="PF04909">
    <property type="entry name" value="Amidohydro_2"/>
    <property type="match status" value="1"/>
</dbReference>
<evidence type="ECO:0000313" key="3">
    <source>
        <dbReference type="EMBL" id="SIN66319.1"/>
    </source>
</evidence>
<evidence type="ECO:0000259" key="2">
    <source>
        <dbReference type="Pfam" id="PF04909"/>
    </source>
</evidence>
<name>A0ABY1JCN2_9BACT</name>
<keyword evidence="1" id="KW-0456">Lyase</keyword>
<feature type="domain" description="Amidohydrolase-related" evidence="2">
    <location>
        <begin position="69"/>
        <end position="274"/>
    </location>
</feature>
<gene>
    <name evidence="3" type="ORF">SAMN05444368_0894</name>
</gene>
<dbReference type="PANTHER" id="PTHR21240">
    <property type="entry name" value="2-AMINO-3-CARBOXYLMUCONATE-6-SEMIALDEHYDE DECARBOXYLASE"/>
    <property type="match status" value="1"/>
</dbReference>
<comment type="caution">
    <text evidence="3">The sequence shown here is derived from an EMBL/GenBank/DDBJ whole genome shotgun (WGS) entry which is preliminary data.</text>
</comment>